<protein>
    <submittedName>
        <fullName evidence="2">DUF4386 family protein</fullName>
    </submittedName>
</protein>
<evidence type="ECO:0000313" key="3">
    <source>
        <dbReference type="Proteomes" id="UP000665020"/>
    </source>
</evidence>
<evidence type="ECO:0000313" key="2">
    <source>
        <dbReference type="EMBL" id="QTL98189.1"/>
    </source>
</evidence>
<reference evidence="2" key="1">
    <citation type="submission" date="2019-12" db="EMBL/GenBank/DDBJ databases">
        <authorList>
            <person name="zhang j."/>
            <person name="sun C.M."/>
        </authorList>
    </citation>
    <scope>NUCLEOTIDE SEQUENCE</scope>
    <source>
        <strain evidence="2">NS-1</strain>
    </source>
</reference>
<keyword evidence="1" id="KW-0472">Membrane</keyword>
<dbReference type="EMBL" id="CP046640">
    <property type="protein sequence ID" value="QTL98189.1"/>
    <property type="molecule type" value="Genomic_DNA"/>
</dbReference>
<accession>A0A8A7KFC6</accession>
<dbReference type="Pfam" id="PF14329">
    <property type="entry name" value="DUF4386"/>
    <property type="match status" value="1"/>
</dbReference>
<name>A0A8A7KFC6_9FIRM</name>
<evidence type="ECO:0000256" key="1">
    <source>
        <dbReference type="SAM" id="Phobius"/>
    </source>
</evidence>
<organism evidence="2 3">
    <name type="scientific">Iocasia fonsfrigidae</name>
    <dbReference type="NCBI Taxonomy" id="2682810"/>
    <lineage>
        <taxon>Bacteria</taxon>
        <taxon>Bacillati</taxon>
        <taxon>Bacillota</taxon>
        <taxon>Clostridia</taxon>
        <taxon>Halanaerobiales</taxon>
        <taxon>Halanaerobiaceae</taxon>
        <taxon>Iocasia</taxon>
    </lineage>
</organism>
<proteinExistence type="predicted"/>
<keyword evidence="1" id="KW-0812">Transmembrane</keyword>
<gene>
    <name evidence="2" type="ORF">GM661_09455</name>
</gene>
<keyword evidence="1" id="KW-1133">Transmembrane helix</keyword>
<sequence length="104" mass="11850">MGKKVRCNRSCTLILFLQKISSFMRGYLIYCSLLSTWFRLVYAAIFGDLLVNLLEVSHILSNPVYLKAFGAEQLNAQVILLLNTFNNGWDVSFLIFGLHLFVLA</sequence>
<dbReference type="KEGG" id="ifn:GM661_09455"/>
<feature type="transmembrane region" description="Helical" evidence="1">
    <location>
        <begin position="27"/>
        <end position="54"/>
    </location>
</feature>
<dbReference type="AlphaFoldDB" id="A0A8A7KFC6"/>
<dbReference type="Proteomes" id="UP000665020">
    <property type="component" value="Chromosome"/>
</dbReference>
<keyword evidence="3" id="KW-1185">Reference proteome</keyword>
<dbReference type="InterPro" id="IPR025495">
    <property type="entry name" value="DUF4386"/>
</dbReference>